<accession>A0A1V3WLD8</accession>
<comment type="caution">
    <text evidence="1">The sequence shown here is derived from an EMBL/GenBank/DDBJ whole genome shotgun (WGS) entry which is preliminary data.</text>
</comment>
<sequence length="79" mass="8207">MAWFLERGGRTLLTFTADPGASHAAAIAVADLVAARRVASILVERVDGIPVLQPGGPGSVTDALAEAGFVRTPRGLRLR</sequence>
<name>A0A1V3WLD8_MYCKA</name>
<dbReference type="AlphaFoldDB" id="A0A1V3WLD8"/>
<dbReference type="EMBL" id="MVBM01000008">
    <property type="protein sequence ID" value="OOK67787.1"/>
    <property type="molecule type" value="Genomic_DNA"/>
</dbReference>
<dbReference type="Proteomes" id="UP000189229">
    <property type="component" value="Unassembled WGS sequence"/>
</dbReference>
<evidence type="ECO:0000313" key="1">
    <source>
        <dbReference type="EMBL" id="OOK67787.1"/>
    </source>
</evidence>
<proteinExistence type="predicted"/>
<gene>
    <name evidence="1" type="ORF">BZL30_7496</name>
</gene>
<reference evidence="1 2" key="1">
    <citation type="submission" date="2017-02" db="EMBL/GenBank/DDBJ databases">
        <title>Complete genome sequences of Mycobacterium kansasii strains isolated from rhesus macaques.</title>
        <authorList>
            <person name="Panda A."/>
            <person name="Nagaraj S."/>
            <person name="Zhao X."/>
            <person name="Tettelin H."/>
            <person name="Detolla L.J."/>
        </authorList>
    </citation>
    <scope>NUCLEOTIDE SEQUENCE [LARGE SCALE GENOMIC DNA]</scope>
    <source>
        <strain evidence="1 2">11-3813</strain>
    </source>
</reference>
<organism evidence="1 2">
    <name type="scientific">Mycobacterium kansasii</name>
    <dbReference type="NCBI Taxonomy" id="1768"/>
    <lineage>
        <taxon>Bacteria</taxon>
        <taxon>Bacillati</taxon>
        <taxon>Actinomycetota</taxon>
        <taxon>Actinomycetes</taxon>
        <taxon>Mycobacteriales</taxon>
        <taxon>Mycobacteriaceae</taxon>
        <taxon>Mycobacterium</taxon>
    </lineage>
</organism>
<evidence type="ECO:0000313" key="2">
    <source>
        <dbReference type="Proteomes" id="UP000189229"/>
    </source>
</evidence>
<protein>
    <submittedName>
        <fullName evidence="1">Uncharacterized protein</fullName>
    </submittedName>
</protein>